<sequence>MNFWRWLITPDPDPGFTRTKLLKLVIRVVLFATVATLISSLLALTPLRPYLNTWWGSLVFILILYVPMARFLLVDSFAPRRGTGAAGATSGKGGKSTLSSAQKRKERNRYAGVKKGPPKYGGRR</sequence>
<dbReference type="EMBL" id="MSTI01000102">
    <property type="protein sequence ID" value="OLV17376.1"/>
    <property type="molecule type" value="Genomic_DNA"/>
</dbReference>
<dbReference type="RefSeq" id="WP_075833816.1">
    <property type="nucleotide sequence ID" value="NZ_MSTI01000102.1"/>
</dbReference>
<keyword evidence="2" id="KW-0812">Transmembrane</keyword>
<dbReference type="Proteomes" id="UP000186607">
    <property type="component" value="Unassembled WGS sequence"/>
</dbReference>
<evidence type="ECO:0000256" key="1">
    <source>
        <dbReference type="SAM" id="MobiDB-lite"/>
    </source>
</evidence>
<keyword evidence="2" id="KW-1133">Transmembrane helix</keyword>
<proteinExistence type="predicted"/>
<organism evidence="3 4">
    <name type="scientific">Deinococcus marmoris</name>
    <dbReference type="NCBI Taxonomy" id="249408"/>
    <lineage>
        <taxon>Bacteria</taxon>
        <taxon>Thermotogati</taxon>
        <taxon>Deinococcota</taxon>
        <taxon>Deinococci</taxon>
        <taxon>Deinococcales</taxon>
        <taxon>Deinococcaceae</taxon>
        <taxon>Deinococcus</taxon>
    </lineage>
</organism>
<feature type="compositionally biased region" description="Low complexity" evidence="1">
    <location>
        <begin position="82"/>
        <end position="101"/>
    </location>
</feature>
<reference evidence="3 4" key="1">
    <citation type="submission" date="2017-01" db="EMBL/GenBank/DDBJ databases">
        <title>Genome Analysis of Deinococcus marmoris KOPRI26562.</title>
        <authorList>
            <person name="Kim J.H."/>
            <person name="Oh H.-M."/>
        </authorList>
    </citation>
    <scope>NUCLEOTIDE SEQUENCE [LARGE SCALE GENOMIC DNA]</scope>
    <source>
        <strain evidence="3 4">KOPRI26562</strain>
    </source>
</reference>
<feature type="transmembrane region" description="Helical" evidence="2">
    <location>
        <begin position="54"/>
        <end position="73"/>
    </location>
</feature>
<dbReference type="STRING" id="249408.BOO71_0008863"/>
<accession>A0A1U7NWT9</accession>
<keyword evidence="4" id="KW-1185">Reference proteome</keyword>
<evidence type="ECO:0000313" key="3">
    <source>
        <dbReference type="EMBL" id="OLV17376.1"/>
    </source>
</evidence>
<feature type="transmembrane region" description="Helical" evidence="2">
    <location>
        <begin position="21"/>
        <end position="42"/>
    </location>
</feature>
<evidence type="ECO:0000256" key="2">
    <source>
        <dbReference type="SAM" id="Phobius"/>
    </source>
</evidence>
<dbReference type="OrthoDB" id="69922at2"/>
<feature type="region of interest" description="Disordered" evidence="1">
    <location>
        <begin position="82"/>
        <end position="124"/>
    </location>
</feature>
<dbReference type="AlphaFoldDB" id="A0A1U7NWT9"/>
<evidence type="ECO:0000313" key="4">
    <source>
        <dbReference type="Proteomes" id="UP000186607"/>
    </source>
</evidence>
<protein>
    <submittedName>
        <fullName evidence="3">Uncharacterized protein</fullName>
    </submittedName>
</protein>
<gene>
    <name evidence="3" type="ORF">BOO71_0008863</name>
</gene>
<comment type="caution">
    <text evidence="3">The sequence shown here is derived from an EMBL/GenBank/DDBJ whole genome shotgun (WGS) entry which is preliminary data.</text>
</comment>
<keyword evidence="2" id="KW-0472">Membrane</keyword>
<name>A0A1U7NWT9_9DEIO</name>